<accession>A0A3B0S0L0</accession>
<sequence length="301" mass="33570">MDVIQKTSLSLGPLLFNWDGDKTRDFYFAIADEAPIDHVYLGEVVCAKRLAGKDYLPEVIERLERAGKTVILSGLMLVLDDRDMAMTNDLATMGRDYLVEANDMSLVSQLRGQNHAIGPFINIYNEASLKYYEDGGASRISLPPELPAASLRALARAATSALEVQVFGRLPLAISARCYHARAHKLHKDGCQYICDRDPDGLTVDTMDGQQFLAINGLQTLSHSYINLLAELPELQEMGIHNFRLSPHDVDMIKVCTIFRDRLEDKIDLTEANDILEAEVFAMEFSNGYYHGEAGRKQIGT</sequence>
<dbReference type="InterPro" id="IPR043693">
    <property type="entry name" value="UbiV"/>
</dbReference>
<keyword evidence="1" id="KW-0378">Hydrolase</keyword>
<dbReference type="PANTHER" id="PTHR30217:SF11">
    <property type="entry name" value="UBIQUINONE BIOSYNTHESIS PROTEIN UBIV"/>
    <property type="match status" value="1"/>
</dbReference>
<name>A0A3B0S0L0_9ZZZZ</name>
<dbReference type="HAMAP" id="MF_02233">
    <property type="entry name" value="UbiV"/>
    <property type="match status" value="1"/>
</dbReference>
<protein>
    <submittedName>
        <fullName evidence="1">Protease</fullName>
    </submittedName>
</protein>
<dbReference type="PANTHER" id="PTHR30217">
    <property type="entry name" value="PEPTIDASE U32 FAMILY"/>
    <property type="match status" value="1"/>
</dbReference>
<dbReference type="AlphaFoldDB" id="A0A3B0S0L0"/>
<dbReference type="GO" id="GO:0006508">
    <property type="term" value="P:proteolysis"/>
    <property type="evidence" value="ECO:0007669"/>
    <property type="project" value="UniProtKB-KW"/>
</dbReference>
<dbReference type="Pfam" id="PF01136">
    <property type="entry name" value="Peptidase_U32"/>
    <property type="match status" value="1"/>
</dbReference>
<dbReference type="InterPro" id="IPR051454">
    <property type="entry name" value="RNA/ubiquinone_mod_enzymes"/>
</dbReference>
<reference evidence="1" key="1">
    <citation type="submission" date="2018-06" db="EMBL/GenBank/DDBJ databases">
        <authorList>
            <person name="Zhirakovskaya E."/>
        </authorList>
    </citation>
    <scope>NUCLEOTIDE SEQUENCE</scope>
</reference>
<dbReference type="InterPro" id="IPR001539">
    <property type="entry name" value="Peptidase_U32"/>
</dbReference>
<proteinExistence type="inferred from homology"/>
<dbReference type="EMBL" id="UOED01000054">
    <property type="protein sequence ID" value="VAV90093.1"/>
    <property type="molecule type" value="Genomic_DNA"/>
</dbReference>
<dbReference type="GO" id="GO:0008233">
    <property type="term" value="F:peptidase activity"/>
    <property type="evidence" value="ECO:0007669"/>
    <property type="project" value="UniProtKB-KW"/>
</dbReference>
<dbReference type="NCBIfam" id="NF011991">
    <property type="entry name" value="PRK15447.1"/>
    <property type="match status" value="1"/>
</dbReference>
<keyword evidence="1" id="KW-0645">Protease</keyword>
<dbReference type="GO" id="GO:0006744">
    <property type="term" value="P:ubiquinone biosynthetic process"/>
    <property type="evidence" value="ECO:0007669"/>
    <property type="project" value="InterPro"/>
</dbReference>
<organism evidence="1">
    <name type="scientific">hydrothermal vent metagenome</name>
    <dbReference type="NCBI Taxonomy" id="652676"/>
    <lineage>
        <taxon>unclassified sequences</taxon>
        <taxon>metagenomes</taxon>
        <taxon>ecological metagenomes</taxon>
    </lineage>
</organism>
<evidence type="ECO:0000313" key="1">
    <source>
        <dbReference type="EMBL" id="VAV90093.1"/>
    </source>
</evidence>
<gene>
    <name evidence="1" type="ORF">MNBD_ALPHA02-2265</name>
</gene>